<dbReference type="GO" id="GO:0006950">
    <property type="term" value="P:response to stress"/>
    <property type="evidence" value="ECO:0007669"/>
    <property type="project" value="UniProtKB-ARBA"/>
</dbReference>
<dbReference type="InterPro" id="IPR036388">
    <property type="entry name" value="WH-like_DNA-bd_sf"/>
</dbReference>
<dbReference type="InterPro" id="IPR000838">
    <property type="entry name" value="RNA_pol_sigma70_ECF_CS"/>
</dbReference>
<evidence type="ECO:0000256" key="5">
    <source>
        <dbReference type="ARBA" id="ARBA00023163"/>
    </source>
</evidence>
<evidence type="ECO:0000256" key="6">
    <source>
        <dbReference type="RuleBase" id="RU000716"/>
    </source>
</evidence>
<keyword evidence="2 6" id="KW-0805">Transcription regulation</keyword>
<evidence type="ECO:0000256" key="4">
    <source>
        <dbReference type="ARBA" id="ARBA00023125"/>
    </source>
</evidence>
<keyword evidence="5 6" id="KW-0804">Transcription</keyword>
<dbReference type="GO" id="GO:0003677">
    <property type="term" value="F:DNA binding"/>
    <property type="evidence" value="ECO:0007669"/>
    <property type="project" value="UniProtKB-KW"/>
</dbReference>
<evidence type="ECO:0000259" key="8">
    <source>
        <dbReference type="Pfam" id="PF08281"/>
    </source>
</evidence>
<dbReference type="PANTHER" id="PTHR43133:SF51">
    <property type="entry name" value="RNA POLYMERASE SIGMA FACTOR"/>
    <property type="match status" value="1"/>
</dbReference>
<evidence type="ECO:0000256" key="3">
    <source>
        <dbReference type="ARBA" id="ARBA00023082"/>
    </source>
</evidence>
<keyword evidence="4 6" id="KW-0238">DNA-binding</keyword>
<feature type="domain" description="RNA polymerase sigma-70 region 2" evidence="7">
    <location>
        <begin position="39"/>
        <end position="102"/>
    </location>
</feature>
<dbReference type="AlphaFoldDB" id="A0A329MCF7"/>
<dbReference type="InterPro" id="IPR007627">
    <property type="entry name" value="RNA_pol_sigma70_r2"/>
</dbReference>
<proteinExistence type="inferred from homology"/>
<reference evidence="9 10" key="1">
    <citation type="journal article" date="2009" name="Int. J. Syst. Evol. Microbiol.">
        <title>Paenibacillus contaminans sp. nov., isolated from a contaminated laboratory plate.</title>
        <authorList>
            <person name="Chou J.H."/>
            <person name="Lee J.H."/>
            <person name="Lin M.C."/>
            <person name="Chang P.S."/>
            <person name="Arun A.B."/>
            <person name="Young C.C."/>
            <person name="Chen W.M."/>
        </authorList>
    </citation>
    <scope>NUCLEOTIDE SEQUENCE [LARGE SCALE GENOMIC DNA]</scope>
    <source>
        <strain evidence="9 10">CKOBP-6</strain>
    </source>
</reference>
<dbReference type="Pfam" id="PF04542">
    <property type="entry name" value="Sigma70_r2"/>
    <property type="match status" value="1"/>
</dbReference>
<feature type="domain" description="RNA polymerase sigma factor 70 region 4 type 2" evidence="8">
    <location>
        <begin position="164"/>
        <end position="213"/>
    </location>
</feature>
<organism evidence="9 10">
    <name type="scientific">Paenibacillus contaminans</name>
    <dbReference type="NCBI Taxonomy" id="450362"/>
    <lineage>
        <taxon>Bacteria</taxon>
        <taxon>Bacillati</taxon>
        <taxon>Bacillota</taxon>
        <taxon>Bacilli</taxon>
        <taxon>Bacillales</taxon>
        <taxon>Paenibacillaceae</taxon>
        <taxon>Paenibacillus</taxon>
    </lineage>
</organism>
<dbReference type="InterPro" id="IPR013325">
    <property type="entry name" value="RNA_pol_sigma_r2"/>
</dbReference>
<dbReference type="InterPro" id="IPR013324">
    <property type="entry name" value="RNA_pol_sigma_r3/r4-like"/>
</dbReference>
<evidence type="ECO:0000256" key="2">
    <source>
        <dbReference type="ARBA" id="ARBA00023015"/>
    </source>
</evidence>
<dbReference type="EMBL" id="QMFB01000018">
    <property type="protein sequence ID" value="RAV17759.1"/>
    <property type="molecule type" value="Genomic_DNA"/>
</dbReference>
<name>A0A329MCF7_9BACL</name>
<gene>
    <name evidence="9" type="ORF">DQG23_26950</name>
</gene>
<dbReference type="PANTHER" id="PTHR43133">
    <property type="entry name" value="RNA POLYMERASE ECF-TYPE SIGMA FACTO"/>
    <property type="match status" value="1"/>
</dbReference>
<sequence>MRGPRMENDWRTEGPLHEQPDEELVRKAQAGDRDAYNELFIRHRDQALGYARRLSNDPHMAEDIVQEALIKAFLHLGSLSHSGFIPWLQTIVRNQALMRLRRGGPFAKERPFSGLAITGDDRANVDFSNVDNVLDYVGKRLGAARSQEEEPQGILLRKEMWESVRGLVRVLSKRERSVFEAFFFGQLSPEEIARLFDLNSANVYKIISRSRQKVVQEHYEFNLRDSLRHKLEQVGRRKCELAKPSIEGSDYPHPDLTFMNAFSYCLPYCGLTMTKHELAGWSHYAFKISVWDKRIGPLSMHDWSTYKTNALLNLGFHSRIMDIYNFGVEATSNKGELAWKAVRMIRDSVDGGVPALVYDALRPEFALVYGYDDEKQRFLAADTRGHGDLPYSLIGHRRTNSIFIAAIDGRFDLSPCAGLVRLLRLIVRHAEGKEPIFYSQVNGMRAYDAWVEGLRSHTADPLGHASNVNILADARESAAFFLAELGRQWNGCSMDEENLKVRKKIAEAAHCYEEVSGLFGQLRDRFPLTGAAELDEAGRAFAIRLLNEAKQAEERGVAIIEALLAELSGGDCPQTVPAVVEPSPFFLF</sequence>
<dbReference type="Gene3D" id="1.10.10.10">
    <property type="entry name" value="Winged helix-like DNA-binding domain superfamily/Winged helix DNA-binding domain"/>
    <property type="match status" value="1"/>
</dbReference>
<dbReference type="InterPro" id="IPR013249">
    <property type="entry name" value="RNA_pol_sigma70_r4_t2"/>
</dbReference>
<dbReference type="PROSITE" id="PS01063">
    <property type="entry name" value="SIGMA70_ECF"/>
    <property type="match status" value="1"/>
</dbReference>
<comment type="similarity">
    <text evidence="1 6">Belongs to the sigma-70 factor family. ECF subfamily.</text>
</comment>
<dbReference type="InterPro" id="IPR014284">
    <property type="entry name" value="RNA_pol_sigma-70_dom"/>
</dbReference>
<accession>A0A329MCF7</accession>
<dbReference type="Gene3D" id="1.10.1740.10">
    <property type="match status" value="1"/>
</dbReference>
<evidence type="ECO:0000256" key="1">
    <source>
        <dbReference type="ARBA" id="ARBA00010641"/>
    </source>
</evidence>
<protein>
    <recommendedName>
        <fullName evidence="6">RNA polymerase sigma factor</fullName>
    </recommendedName>
</protein>
<evidence type="ECO:0000313" key="9">
    <source>
        <dbReference type="EMBL" id="RAV17759.1"/>
    </source>
</evidence>
<dbReference type="GO" id="GO:0016987">
    <property type="term" value="F:sigma factor activity"/>
    <property type="evidence" value="ECO:0007669"/>
    <property type="project" value="UniProtKB-KW"/>
</dbReference>
<dbReference type="GO" id="GO:0006352">
    <property type="term" value="P:DNA-templated transcription initiation"/>
    <property type="evidence" value="ECO:0007669"/>
    <property type="project" value="InterPro"/>
</dbReference>
<dbReference type="Proteomes" id="UP000250369">
    <property type="component" value="Unassembled WGS sequence"/>
</dbReference>
<dbReference type="InterPro" id="IPR039425">
    <property type="entry name" value="RNA_pol_sigma-70-like"/>
</dbReference>
<evidence type="ECO:0000313" key="10">
    <source>
        <dbReference type="Proteomes" id="UP000250369"/>
    </source>
</evidence>
<evidence type="ECO:0000259" key="7">
    <source>
        <dbReference type="Pfam" id="PF04542"/>
    </source>
</evidence>
<dbReference type="SUPFAM" id="SSF88659">
    <property type="entry name" value="Sigma3 and sigma4 domains of RNA polymerase sigma factors"/>
    <property type="match status" value="1"/>
</dbReference>
<keyword evidence="10" id="KW-1185">Reference proteome</keyword>
<keyword evidence="3 6" id="KW-0731">Sigma factor</keyword>
<dbReference type="NCBIfam" id="TIGR02937">
    <property type="entry name" value="sigma70-ECF"/>
    <property type="match status" value="1"/>
</dbReference>
<dbReference type="Pfam" id="PF08281">
    <property type="entry name" value="Sigma70_r4_2"/>
    <property type="match status" value="1"/>
</dbReference>
<comment type="caution">
    <text evidence="9">The sequence shown here is derived from an EMBL/GenBank/DDBJ whole genome shotgun (WGS) entry which is preliminary data.</text>
</comment>
<dbReference type="SUPFAM" id="SSF88946">
    <property type="entry name" value="Sigma2 domain of RNA polymerase sigma factors"/>
    <property type="match status" value="1"/>
</dbReference>